<evidence type="ECO:0000313" key="2">
    <source>
        <dbReference type="EMBL" id="SCB28427.1"/>
    </source>
</evidence>
<dbReference type="EMBL" id="FMAE01000004">
    <property type="protein sequence ID" value="SCB28427.1"/>
    <property type="molecule type" value="Genomic_DNA"/>
</dbReference>
<gene>
    <name evidence="2" type="ORF">GA0061099_1004154</name>
</gene>
<keyword evidence="1" id="KW-0732">Signal</keyword>
<dbReference type="Proteomes" id="UP000183174">
    <property type="component" value="Unassembled WGS sequence"/>
</dbReference>
<accession>A0A1C3VLF0</accession>
<evidence type="ECO:0000313" key="3">
    <source>
        <dbReference type="Proteomes" id="UP000183174"/>
    </source>
</evidence>
<organism evidence="2 3">
    <name type="scientific">Bradyrhizobium yuanmingense</name>
    <dbReference type="NCBI Taxonomy" id="108015"/>
    <lineage>
        <taxon>Bacteria</taxon>
        <taxon>Pseudomonadati</taxon>
        <taxon>Pseudomonadota</taxon>
        <taxon>Alphaproteobacteria</taxon>
        <taxon>Hyphomicrobiales</taxon>
        <taxon>Nitrobacteraceae</taxon>
        <taxon>Bradyrhizobium</taxon>
    </lineage>
</organism>
<reference evidence="2 3" key="1">
    <citation type="submission" date="2016-08" db="EMBL/GenBank/DDBJ databases">
        <authorList>
            <person name="Seilhamer J.J."/>
        </authorList>
    </citation>
    <scope>NUCLEOTIDE SEQUENCE [LARGE SCALE GENOMIC DNA]</scope>
    <source>
        <strain evidence="2 3">CCBAU 10071</strain>
    </source>
</reference>
<feature type="signal peptide" evidence="1">
    <location>
        <begin position="1"/>
        <end position="43"/>
    </location>
</feature>
<sequence length="230" mass="24611">MHFGEKFRFCFSLRSGGRDATALWVLFVRSPAVALACSVAAFAATASAFGAEIPSQAEDRFVAGLVKLLSAPVDLAPGVLSALAEKQGEVLETGDAFWPSVVGTVTARREVNEALQVRLRSSFPGNRDLYLRLTRQLPDIADILAKTLVFDGAGTVDGKPVDEVLRRMRMATPAAQRALIARATDATNAASGELIERVASYPEILAGMENDVVGLRRPAIWPFGICLPVV</sequence>
<proteinExistence type="predicted"/>
<protein>
    <submittedName>
        <fullName evidence="2">Uncharacterized protein</fullName>
    </submittedName>
</protein>
<feature type="chain" id="PRO_5008684426" evidence="1">
    <location>
        <begin position="44"/>
        <end position="230"/>
    </location>
</feature>
<evidence type="ECO:0000256" key="1">
    <source>
        <dbReference type="SAM" id="SignalP"/>
    </source>
</evidence>
<name>A0A1C3VLF0_9BRAD</name>
<dbReference type="AlphaFoldDB" id="A0A1C3VLF0"/>